<keyword evidence="1" id="KW-0677">Repeat</keyword>
<dbReference type="Gene3D" id="2.180.10.10">
    <property type="entry name" value="RHS repeat-associated core"/>
    <property type="match status" value="1"/>
</dbReference>
<dbReference type="InterPro" id="IPR056823">
    <property type="entry name" value="TEN-like_YD-shell"/>
</dbReference>
<proteinExistence type="predicted"/>
<dbReference type="Proteomes" id="UP000238042">
    <property type="component" value="Unassembled WGS sequence"/>
</dbReference>
<gene>
    <name evidence="3" type="ORF">C4S77_04270</name>
</gene>
<protein>
    <recommendedName>
        <fullName evidence="2">Teneurin-like YD-shell domain-containing protein</fullName>
    </recommendedName>
</protein>
<keyword evidence="4" id="KW-1185">Reference proteome</keyword>
<comment type="caution">
    <text evidence="3">The sequence shown here is derived from an EMBL/GenBank/DDBJ whole genome shotgun (WGS) entry which is preliminary data.</text>
</comment>
<evidence type="ECO:0000256" key="1">
    <source>
        <dbReference type="ARBA" id="ARBA00022737"/>
    </source>
</evidence>
<dbReference type="PANTHER" id="PTHR32305:SF15">
    <property type="entry name" value="PROTEIN RHSA-RELATED"/>
    <property type="match status" value="1"/>
</dbReference>
<evidence type="ECO:0000259" key="2">
    <source>
        <dbReference type="Pfam" id="PF25023"/>
    </source>
</evidence>
<sequence length="417" mass="47192">MSQLLCSWSSDCSKNRIRKDLQRLLLNKDHYAYFEVPYHGKDHNDYVNGAGFCCEGKDKKLQAYGGGIGKGNEEYEKMQYYYHADHLGSSSYITNLDAQIVQHVEYVPFGEVFIEERNQSWNTPYLFNGKELDEETGLYYYGARYYNPRESIFLSVDPMFEETMTPYQYTYQNPIRFTDPTGMKGEWTGVTKNEDGSYTVVAGEADNDRNIYVMDSKGNRTDEVVGQSLTEYSFFLDEGQPAIGAIINPGDMSGNDFMNNEIINNPNGLGLTEYMRNVTGGELYDFKDRGFDEKSGGMTTTQYHYRGMLFSIDEMKLSNDNLATFASARDFGNAAAGYVAGRKGISWMAARTAFDGLQTAQGKNWKTGKWQVEGQPTQRAERAGHTAGMNAFKRAYSKSLEEVKRAKAQRVIPFGPK</sequence>
<dbReference type="PANTHER" id="PTHR32305">
    <property type="match status" value="1"/>
</dbReference>
<dbReference type="NCBIfam" id="TIGR03696">
    <property type="entry name" value="Rhs_assc_core"/>
    <property type="match status" value="1"/>
</dbReference>
<dbReference type="InterPro" id="IPR022385">
    <property type="entry name" value="Rhs_assc_core"/>
</dbReference>
<evidence type="ECO:0000313" key="3">
    <source>
        <dbReference type="EMBL" id="PQL93774.1"/>
    </source>
</evidence>
<dbReference type="OrthoDB" id="1367325at2"/>
<evidence type="ECO:0000313" key="4">
    <source>
        <dbReference type="Proteomes" id="UP000238042"/>
    </source>
</evidence>
<dbReference type="Pfam" id="PF25023">
    <property type="entry name" value="TEN_YD-shell"/>
    <property type="match status" value="1"/>
</dbReference>
<reference evidence="3 4" key="1">
    <citation type="submission" date="2018-02" db="EMBL/GenBank/DDBJ databases">
        <title>Genome sequences of Apibacter spp., gut symbionts of Asian honey bees.</title>
        <authorList>
            <person name="Kwong W.K."/>
            <person name="Steele M.I."/>
            <person name="Moran N.A."/>
        </authorList>
    </citation>
    <scope>NUCLEOTIDE SEQUENCE [LARGE SCALE GENOMIC DNA]</scope>
    <source>
        <strain evidence="4">wkB301</strain>
    </source>
</reference>
<accession>A0A2S8AEJ6</accession>
<feature type="domain" description="Teneurin-like YD-shell" evidence="2">
    <location>
        <begin position="78"/>
        <end position="170"/>
    </location>
</feature>
<dbReference type="EMBL" id="PSZM01000028">
    <property type="protein sequence ID" value="PQL93774.1"/>
    <property type="molecule type" value="Genomic_DNA"/>
</dbReference>
<dbReference type="AlphaFoldDB" id="A0A2S8AEJ6"/>
<dbReference type="InterPro" id="IPR050708">
    <property type="entry name" value="T6SS_VgrG/RHS"/>
</dbReference>
<organism evidence="3 4">
    <name type="scientific">Apibacter adventoris</name>
    <dbReference type="NCBI Taxonomy" id="1679466"/>
    <lineage>
        <taxon>Bacteria</taxon>
        <taxon>Pseudomonadati</taxon>
        <taxon>Bacteroidota</taxon>
        <taxon>Flavobacteriia</taxon>
        <taxon>Flavobacteriales</taxon>
        <taxon>Weeksellaceae</taxon>
        <taxon>Apibacter</taxon>
    </lineage>
</organism>
<name>A0A2S8AEJ6_9FLAO</name>